<organism evidence="1 2">
    <name type="scientific">Trichoderma ghanense</name>
    <dbReference type="NCBI Taxonomy" id="65468"/>
    <lineage>
        <taxon>Eukaryota</taxon>
        <taxon>Fungi</taxon>
        <taxon>Dikarya</taxon>
        <taxon>Ascomycota</taxon>
        <taxon>Pezizomycotina</taxon>
        <taxon>Sordariomycetes</taxon>
        <taxon>Hypocreomycetidae</taxon>
        <taxon>Hypocreales</taxon>
        <taxon>Hypocreaceae</taxon>
        <taxon>Trichoderma</taxon>
    </lineage>
</organism>
<proteinExistence type="predicted"/>
<evidence type="ECO:0000313" key="2">
    <source>
        <dbReference type="Proteomes" id="UP001642720"/>
    </source>
</evidence>
<sequence>MPVEKKIPIGLAQGFSRPEREGTWKAVQELAGSLAHKPRAMTRIPGTQTPRGFYRRNGTV</sequence>
<protein>
    <submittedName>
        <fullName evidence="1">Uncharacterized protein</fullName>
    </submittedName>
</protein>
<gene>
    <name evidence="1" type="ORF">CCMA1212_001265</name>
</gene>
<reference evidence="1 2" key="1">
    <citation type="submission" date="2018-01" db="EMBL/GenBank/DDBJ databases">
        <title>Genome characterization of the sugarcane-associated fungus Trichoderma ghanense CCMA-1212 and their application in lignocelulose bioconversion.</title>
        <authorList>
            <person name="Steindorff A.S."/>
            <person name="Mendes T.D."/>
            <person name="Vilela E.S.D."/>
            <person name="Rodrigues D.S."/>
            <person name="Formighieri E.F."/>
            <person name="Melo I.S."/>
            <person name="Favaro L.C.L."/>
        </authorList>
    </citation>
    <scope>NUCLEOTIDE SEQUENCE [LARGE SCALE GENOMIC DNA]</scope>
    <source>
        <strain evidence="1 2">CCMA-1212</strain>
    </source>
</reference>
<accession>A0ABY2HI04</accession>
<comment type="caution">
    <text evidence="1">The sequence shown here is derived from an EMBL/GenBank/DDBJ whole genome shotgun (WGS) entry which is preliminary data.</text>
</comment>
<evidence type="ECO:0000313" key="1">
    <source>
        <dbReference type="EMBL" id="TFB07199.1"/>
    </source>
</evidence>
<dbReference type="Proteomes" id="UP001642720">
    <property type="component" value="Unassembled WGS sequence"/>
</dbReference>
<dbReference type="GeneID" id="300573148"/>
<dbReference type="RefSeq" id="XP_073563400.1">
    <property type="nucleotide sequence ID" value="XM_073698698.1"/>
</dbReference>
<name>A0ABY2HI04_9HYPO</name>
<dbReference type="EMBL" id="PPTA01000001">
    <property type="protein sequence ID" value="TFB07199.1"/>
    <property type="molecule type" value="Genomic_DNA"/>
</dbReference>
<keyword evidence="2" id="KW-1185">Reference proteome</keyword>